<organism evidence="1 2">
    <name type="scientific">Candidatus Mesenet longicola</name>
    <dbReference type="NCBI Taxonomy" id="1892558"/>
    <lineage>
        <taxon>Bacteria</taxon>
        <taxon>Pseudomonadati</taxon>
        <taxon>Pseudomonadota</taxon>
        <taxon>Alphaproteobacteria</taxon>
        <taxon>Rickettsiales</taxon>
        <taxon>Anaplasmataceae</taxon>
        <taxon>Candidatus Mesenet</taxon>
    </lineage>
</organism>
<evidence type="ECO:0000313" key="2">
    <source>
        <dbReference type="Proteomes" id="UP000637906"/>
    </source>
</evidence>
<dbReference type="AlphaFoldDB" id="A0A8J3HUL9"/>
<sequence length="42" mass="4711">MPAIQACENYPVIRKEILAPAVFIELTSLEQGKDPWDGRACH</sequence>
<name>A0A8J3HUL9_9RICK</name>
<proteinExistence type="predicted"/>
<keyword evidence="2" id="KW-1185">Reference proteome</keyword>
<accession>A0A8J3HUL9</accession>
<gene>
    <name evidence="1" type="ORF">sL5_03480</name>
</gene>
<dbReference type="EMBL" id="BNGU01000010">
    <property type="protein sequence ID" value="GHM59355.1"/>
    <property type="molecule type" value="Genomic_DNA"/>
</dbReference>
<dbReference type="Proteomes" id="UP000637906">
    <property type="component" value="Unassembled WGS sequence"/>
</dbReference>
<evidence type="ECO:0000313" key="1">
    <source>
        <dbReference type="EMBL" id="GHM59355.1"/>
    </source>
</evidence>
<protein>
    <submittedName>
        <fullName evidence="1">Uncharacterized protein</fullName>
    </submittedName>
</protein>
<comment type="caution">
    <text evidence="1">The sequence shown here is derived from an EMBL/GenBank/DDBJ whole genome shotgun (WGS) entry which is preliminary data.</text>
</comment>
<reference evidence="1 2" key="1">
    <citation type="journal article" date="2021" name="Microb. Ecol.">
        <title>Candidatus Mesenet longicola: Novel Endosymbionts of Brontispa longissima that Induce Cytoplasmic Incompatibility.</title>
        <authorList>
            <person name="Takano S."/>
            <person name="Gotoh Y."/>
            <person name="Hayashi T."/>
        </authorList>
    </citation>
    <scope>NUCLEOTIDE SEQUENCE [LARGE SCALE GENOMIC DNA]</scope>
    <source>
        <strain evidence="1">L5</strain>
    </source>
</reference>